<feature type="non-terminal residue" evidence="2">
    <location>
        <position position="199"/>
    </location>
</feature>
<proteinExistence type="predicted"/>
<keyword evidence="3" id="KW-1185">Reference proteome</keyword>
<protein>
    <submittedName>
        <fullName evidence="2">Uncharacterized protein</fullName>
    </submittedName>
</protein>
<dbReference type="AlphaFoldDB" id="A0A6A5TCX5"/>
<feature type="compositionally biased region" description="Basic residues" evidence="1">
    <location>
        <begin position="57"/>
        <end position="74"/>
    </location>
</feature>
<feature type="region of interest" description="Disordered" evidence="1">
    <location>
        <begin position="34"/>
        <end position="93"/>
    </location>
</feature>
<dbReference type="EMBL" id="ML977024">
    <property type="protein sequence ID" value="KAF1950635.1"/>
    <property type="molecule type" value="Genomic_DNA"/>
</dbReference>
<dbReference type="Proteomes" id="UP000800035">
    <property type="component" value="Unassembled WGS sequence"/>
</dbReference>
<feature type="compositionally biased region" description="Low complexity" evidence="1">
    <location>
        <begin position="36"/>
        <end position="56"/>
    </location>
</feature>
<evidence type="ECO:0000313" key="3">
    <source>
        <dbReference type="Proteomes" id="UP000800035"/>
    </source>
</evidence>
<organism evidence="2 3">
    <name type="scientific">Byssothecium circinans</name>
    <dbReference type="NCBI Taxonomy" id="147558"/>
    <lineage>
        <taxon>Eukaryota</taxon>
        <taxon>Fungi</taxon>
        <taxon>Dikarya</taxon>
        <taxon>Ascomycota</taxon>
        <taxon>Pezizomycotina</taxon>
        <taxon>Dothideomycetes</taxon>
        <taxon>Pleosporomycetidae</taxon>
        <taxon>Pleosporales</taxon>
        <taxon>Massarineae</taxon>
        <taxon>Massarinaceae</taxon>
        <taxon>Byssothecium</taxon>
    </lineage>
</organism>
<gene>
    <name evidence="2" type="ORF">CC80DRAFT_496703</name>
</gene>
<name>A0A6A5TCX5_9PLEO</name>
<sequence length="199" mass="21663">MAVLVLRLPLPAPSHPQHNLHTSQLPLTRSQFLKQSPSTSPIPITPTHRQSSPTSSRPHRHASPHHRGNRKARAHPLAAQCTSTTSHQAPRPSHWPSNSCALAVLANASITRLSIQPPFLHSSQPGARFNVTCIAPVDESCKEPRVLIVKRGGWRPTWGTALAAPIVGLVVVVQLRVITGAWSRAVVDRWCVTWARVAG</sequence>
<evidence type="ECO:0000256" key="1">
    <source>
        <dbReference type="SAM" id="MobiDB-lite"/>
    </source>
</evidence>
<evidence type="ECO:0000313" key="2">
    <source>
        <dbReference type="EMBL" id="KAF1950635.1"/>
    </source>
</evidence>
<reference evidence="2" key="1">
    <citation type="journal article" date="2020" name="Stud. Mycol.">
        <title>101 Dothideomycetes genomes: a test case for predicting lifestyles and emergence of pathogens.</title>
        <authorList>
            <person name="Haridas S."/>
            <person name="Albert R."/>
            <person name="Binder M."/>
            <person name="Bloem J."/>
            <person name="Labutti K."/>
            <person name="Salamov A."/>
            <person name="Andreopoulos B."/>
            <person name="Baker S."/>
            <person name="Barry K."/>
            <person name="Bills G."/>
            <person name="Bluhm B."/>
            <person name="Cannon C."/>
            <person name="Castanera R."/>
            <person name="Culley D."/>
            <person name="Daum C."/>
            <person name="Ezra D."/>
            <person name="Gonzalez J."/>
            <person name="Henrissat B."/>
            <person name="Kuo A."/>
            <person name="Liang C."/>
            <person name="Lipzen A."/>
            <person name="Lutzoni F."/>
            <person name="Magnuson J."/>
            <person name="Mondo S."/>
            <person name="Nolan M."/>
            <person name="Ohm R."/>
            <person name="Pangilinan J."/>
            <person name="Park H.-J."/>
            <person name="Ramirez L."/>
            <person name="Alfaro M."/>
            <person name="Sun H."/>
            <person name="Tritt A."/>
            <person name="Yoshinaga Y."/>
            <person name="Zwiers L.-H."/>
            <person name="Turgeon B."/>
            <person name="Goodwin S."/>
            <person name="Spatafora J."/>
            <person name="Crous P."/>
            <person name="Grigoriev I."/>
        </authorList>
    </citation>
    <scope>NUCLEOTIDE SEQUENCE</scope>
    <source>
        <strain evidence="2">CBS 675.92</strain>
    </source>
</reference>
<accession>A0A6A5TCX5</accession>